<comment type="caution">
    <text evidence="13">The sequence shown here is derived from an EMBL/GenBank/DDBJ whole genome shotgun (WGS) entry which is preliminary data.</text>
</comment>
<dbReference type="SUPFAM" id="SSF81324">
    <property type="entry name" value="Voltage-gated potassium channels"/>
    <property type="match status" value="1"/>
</dbReference>
<dbReference type="InterPro" id="IPR005821">
    <property type="entry name" value="Ion_trans_dom"/>
</dbReference>
<organism evidence="13 14">
    <name type="scientific">Methylomonas rivi</name>
    <dbReference type="NCBI Taxonomy" id="2952226"/>
    <lineage>
        <taxon>Bacteria</taxon>
        <taxon>Pseudomonadati</taxon>
        <taxon>Pseudomonadota</taxon>
        <taxon>Gammaproteobacteria</taxon>
        <taxon>Methylococcales</taxon>
        <taxon>Methylococcaceae</taxon>
        <taxon>Methylomonas</taxon>
    </lineage>
</organism>
<dbReference type="Gene3D" id="1.10.287.70">
    <property type="match status" value="1"/>
</dbReference>
<dbReference type="RefSeq" id="WP_256614038.1">
    <property type="nucleotide sequence ID" value="NZ_JANIBK010000013.1"/>
</dbReference>
<dbReference type="PANTHER" id="PTHR11537:SF254">
    <property type="entry name" value="POTASSIUM VOLTAGE-GATED CHANNEL PROTEIN SHAB"/>
    <property type="match status" value="1"/>
</dbReference>
<evidence type="ECO:0000256" key="5">
    <source>
        <dbReference type="ARBA" id="ARBA00022826"/>
    </source>
</evidence>
<dbReference type="PANTHER" id="PTHR11537">
    <property type="entry name" value="VOLTAGE-GATED POTASSIUM CHANNEL"/>
    <property type="match status" value="1"/>
</dbReference>
<evidence type="ECO:0000256" key="8">
    <source>
        <dbReference type="ARBA" id="ARBA00023065"/>
    </source>
</evidence>
<feature type="transmembrane region" description="Helical" evidence="11">
    <location>
        <begin position="163"/>
        <end position="184"/>
    </location>
</feature>
<name>A0ABT1U1I5_9GAMM</name>
<keyword evidence="2" id="KW-0813">Transport</keyword>
<evidence type="ECO:0000256" key="10">
    <source>
        <dbReference type="ARBA" id="ARBA00023303"/>
    </source>
</evidence>
<keyword evidence="9 11" id="KW-0472">Membrane</keyword>
<keyword evidence="3" id="KW-0633">Potassium transport</keyword>
<evidence type="ECO:0000256" key="1">
    <source>
        <dbReference type="ARBA" id="ARBA00004141"/>
    </source>
</evidence>
<keyword evidence="8" id="KW-0406">Ion transport</keyword>
<dbReference type="InterPro" id="IPR028325">
    <property type="entry name" value="VG_K_chnl"/>
</dbReference>
<evidence type="ECO:0000256" key="2">
    <source>
        <dbReference type="ARBA" id="ARBA00022448"/>
    </source>
</evidence>
<evidence type="ECO:0000256" key="6">
    <source>
        <dbReference type="ARBA" id="ARBA00022958"/>
    </source>
</evidence>
<evidence type="ECO:0000256" key="3">
    <source>
        <dbReference type="ARBA" id="ARBA00022538"/>
    </source>
</evidence>
<evidence type="ECO:0000313" key="13">
    <source>
        <dbReference type="EMBL" id="MCQ8127693.1"/>
    </source>
</evidence>
<dbReference type="Proteomes" id="UP001524586">
    <property type="component" value="Unassembled WGS sequence"/>
</dbReference>
<evidence type="ECO:0000259" key="12">
    <source>
        <dbReference type="Pfam" id="PF00520"/>
    </source>
</evidence>
<evidence type="ECO:0000256" key="4">
    <source>
        <dbReference type="ARBA" id="ARBA00022692"/>
    </source>
</evidence>
<feature type="transmembrane region" description="Helical" evidence="11">
    <location>
        <begin position="107"/>
        <end position="131"/>
    </location>
</feature>
<keyword evidence="14" id="KW-1185">Reference proteome</keyword>
<keyword evidence="7 11" id="KW-1133">Transmembrane helix</keyword>
<dbReference type="PRINTS" id="PR00169">
    <property type="entry name" value="KCHANNEL"/>
</dbReference>
<comment type="subcellular location">
    <subcellularLocation>
        <location evidence="1">Membrane</location>
        <topology evidence="1">Multi-pass membrane protein</topology>
    </subcellularLocation>
</comment>
<protein>
    <submittedName>
        <fullName evidence="13">Ion transporter</fullName>
    </submittedName>
</protein>
<reference evidence="13 14" key="1">
    <citation type="submission" date="2022-07" db="EMBL/GenBank/DDBJ databases">
        <title>Methylomonas rivi sp. nov., Methylomonas rosea sp. nov., Methylomonas aureus sp. nov. and Methylomonas subterranea sp. nov., four novel methanotrophs isolated from a freshwater creek and the deep terrestrial subsurface.</title>
        <authorList>
            <person name="Abin C."/>
            <person name="Sankaranarayanan K."/>
            <person name="Garner C."/>
            <person name="Sindelar R."/>
            <person name="Kotary K."/>
            <person name="Garner R."/>
            <person name="Barclay S."/>
            <person name="Lawson P."/>
            <person name="Krumholz L."/>
        </authorList>
    </citation>
    <scope>NUCLEOTIDE SEQUENCE [LARGE SCALE GENOMIC DNA]</scope>
    <source>
        <strain evidence="13 14">WSC-6</strain>
    </source>
</reference>
<keyword evidence="10" id="KW-0407">Ion channel</keyword>
<keyword evidence="6" id="KW-0630">Potassium</keyword>
<feature type="transmembrane region" description="Helical" evidence="11">
    <location>
        <begin position="190"/>
        <end position="210"/>
    </location>
</feature>
<evidence type="ECO:0000256" key="7">
    <source>
        <dbReference type="ARBA" id="ARBA00022989"/>
    </source>
</evidence>
<feature type="transmembrane region" description="Helical" evidence="11">
    <location>
        <begin position="74"/>
        <end position="95"/>
    </location>
</feature>
<proteinExistence type="predicted"/>
<feature type="transmembrane region" description="Helical" evidence="11">
    <location>
        <begin position="222"/>
        <end position="244"/>
    </location>
</feature>
<sequence length="289" mass="32281">MKPIYRKSVINEGHGLAPWREKLNEVIFGSETAAGRNFDLVLIVLIALSTLVVIVDSVEDFHDRHAKFLDRLEWLFTLLFSLEYVLRLLCVRHPWLYIRSFYGIVDLLSILPSYIGLVLPGVQYTSVVRILRLLRIFRILKLSVYLNEANLLKTALYNSRKKILVFLYTVLTLVVISGALMYVIEGKAAGYTSIPVSMYWAIVTLTTVGYGDIAPQTPLGQITASFIMVMGYGIIAVPTGIYGAELIKTAGQTNFSNEPCPDCGSIGHDVDANYCKHCGHNLSDLPSHH</sequence>
<feature type="transmembrane region" description="Helical" evidence="11">
    <location>
        <begin position="40"/>
        <end position="62"/>
    </location>
</feature>
<gene>
    <name evidence="13" type="ORF">NP596_04395</name>
</gene>
<evidence type="ECO:0000256" key="9">
    <source>
        <dbReference type="ARBA" id="ARBA00023136"/>
    </source>
</evidence>
<keyword evidence="4 11" id="KW-0812">Transmembrane</keyword>
<accession>A0ABT1U1I5</accession>
<dbReference type="EMBL" id="JANIBK010000013">
    <property type="protein sequence ID" value="MCQ8127693.1"/>
    <property type="molecule type" value="Genomic_DNA"/>
</dbReference>
<evidence type="ECO:0000256" key="11">
    <source>
        <dbReference type="SAM" id="Phobius"/>
    </source>
</evidence>
<feature type="domain" description="Ion transport" evidence="12">
    <location>
        <begin position="36"/>
        <end position="241"/>
    </location>
</feature>
<evidence type="ECO:0000313" key="14">
    <source>
        <dbReference type="Proteomes" id="UP001524586"/>
    </source>
</evidence>
<dbReference type="Pfam" id="PF00520">
    <property type="entry name" value="Ion_trans"/>
    <property type="match status" value="1"/>
</dbReference>
<keyword evidence="5" id="KW-0631">Potassium channel</keyword>